<comment type="caution">
    <text evidence="1">The sequence shown here is derived from an EMBL/GenBank/DDBJ whole genome shotgun (WGS) entry which is preliminary data.</text>
</comment>
<gene>
    <name evidence="1" type="ORF">FMOSSE_LOCUS511</name>
</gene>
<evidence type="ECO:0000313" key="2">
    <source>
        <dbReference type="Proteomes" id="UP000789375"/>
    </source>
</evidence>
<sequence length="41" mass="4784">MYVHTLKQLALAIEVSKELKRRKVAPYAEFLTDSDQRLSHP</sequence>
<evidence type="ECO:0000313" key="1">
    <source>
        <dbReference type="EMBL" id="CAG8437399.1"/>
    </source>
</evidence>
<proteinExistence type="predicted"/>
<accession>A0A9N8V4P6</accession>
<name>A0A9N8V4P6_FUNMO</name>
<dbReference type="EMBL" id="CAJVPP010000047">
    <property type="protein sequence ID" value="CAG8437399.1"/>
    <property type="molecule type" value="Genomic_DNA"/>
</dbReference>
<keyword evidence="2" id="KW-1185">Reference proteome</keyword>
<dbReference type="AlphaFoldDB" id="A0A9N8V4P6"/>
<organism evidence="1 2">
    <name type="scientific">Funneliformis mosseae</name>
    <name type="common">Endomycorrhizal fungus</name>
    <name type="synonym">Glomus mosseae</name>
    <dbReference type="NCBI Taxonomy" id="27381"/>
    <lineage>
        <taxon>Eukaryota</taxon>
        <taxon>Fungi</taxon>
        <taxon>Fungi incertae sedis</taxon>
        <taxon>Mucoromycota</taxon>
        <taxon>Glomeromycotina</taxon>
        <taxon>Glomeromycetes</taxon>
        <taxon>Glomerales</taxon>
        <taxon>Glomeraceae</taxon>
        <taxon>Funneliformis</taxon>
    </lineage>
</organism>
<reference evidence="1" key="1">
    <citation type="submission" date="2021-06" db="EMBL/GenBank/DDBJ databases">
        <authorList>
            <person name="Kallberg Y."/>
            <person name="Tangrot J."/>
            <person name="Rosling A."/>
        </authorList>
    </citation>
    <scope>NUCLEOTIDE SEQUENCE</scope>
    <source>
        <strain evidence="1">87-6 pot B 2015</strain>
    </source>
</reference>
<protein>
    <submittedName>
        <fullName evidence="1">6182_t:CDS:1</fullName>
    </submittedName>
</protein>
<dbReference type="Proteomes" id="UP000789375">
    <property type="component" value="Unassembled WGS sequence"/>
</dbReference>